<dbReference type="Proteomes" id="UP000634004">
    <property type="component" value="Unassembled WGS sequence"/>
</dbReference>
<dbReference type="AlphaFoldDB" id="A0A8J3CM80"/>
<organism evidence="1 2">
    <name type="scientific">Algimonas arctica</name>
    <dbReference type="NCBI Taxonomy" id="1479486"/>
    <lineage>
        <taxon>Bacteria</taxon>
        <taxon>Pseudomonadati</taxon>
        <taxon>Pseudomonadota</taxon>
        <taxon>Alphaproteobacteria</taxon>
        <taxon>Maricaulales</taxon>
        <taxon>Robiginitomaculaceae</taxon>
        <taxon>Algimonas</taxon>
    </lineage>
</organism>
<name>A0A8J3CM80_9PROT</name>
<dbReference type="EMBL" id="BMZH01000002">
    <property type="protein sequence ID" value="GHA85539.1"/>
    <property type="molecule type" value="Genomic_DNA"/>
</dbReference>
<dbReference type="Gene3D" id="3.40.50.1980">
    <property type="entry name" value="Nitrogenase molybdenum iron protein domain"/>
    <property type="match status" value="1"/>
</dbReference>
<keyword evidence="2" id="KW-1185">Reference proteome</keyword>
<sequence>MLRLARYIPIRGSLIGLTLGVTAVGACSAQQSEPTTGTQIGSTSLCADSYLIALAPERIGALSWQAGSELSTADDAMAQHPRLWASREILVGTNMALVTGPGDPSFGREDMLDLTWGEDFETVRMNATVLSEQFGVDISNFESALASLSSLPRPDPQPRVLYLSRSGGSAGPGTFVDAVITAAGGLNVNTTPGWHTPTIEHTLQFDPDLIVTSFFGSHYAGVSDRAVRHSALRHYLADRPRVEIPGKLWPCAGPGLIEATRQLNTAITAL</sequence>
<reference evidence="1" key="2">
    <citation type="submission" date="2020-09" db="EMBL/GenBank/DDBJ databases">
        <authorList>
            <person name="Sun Q."/>
            <person name="Kim S."/>
        </authorList>
    </citation>
    <scope>NUCLEOTIDE SEQUENCE</scope>
    <source>
        <strain evidence="1">KCTC 32513</strain>
    </source>
</reference>
<proteinExistence type="predicted"/>
<dbReference type="SUPFAM" id="SSF53807">
    <property type="entry name" value="Helical backbone' metal receptor"/>
    <property type="match status" value="1"/>
</dbReference>
<evidence type="ECO:0008006" key="3">
    <source>
        <dbReference type="Google" id="ProtNLM"/>
    </source>
</evidence>
<protein>
    <recommendedName>
        <fullName evidence="3">ABC transporter substrate-binding protein</fullName>
    </recommendedName>
</protein>
<dbReference type="PROSITE" id="PS51257">
    <property type="entry name" value="PROKAR_LIPOPROTEIN"/>
    <property type="match status" value="1"/>
</dbReference>
<reference evidence="1" key="1">
    <citation type="journal article" date="2014" name="Int. J. Syst. Evol. Microbiol.">
        <title>Complete genome sequence of Corynebacterium casei LMG S-19264T (=DSM 44701T), isolated from a smear-ripened cheese.</title>
        <authorList>
            <consortium name="US DOE Joint Genome Institute (JGI-PGF)"/>
            <person name="Walter F."/>
            <person name="Albersmeier A."/>
            <person name="Kalinowski J."/>
            <person name="Ruckert C."/>
        </authorList>
    </citation>
    <scope>NUCLEOTIDE SEQUENCE</scope>
    <source>
        <strain evidence="1">KCTC 32513</strain>
    </source>
</reference>
<dbReference type="RefSeq" id="WP_189495257.1">
    <property type="nucleotide sequence ID" value="NZ_BMZH01000002.1"/>
</dbReference>
<evidence type="ECO:0000313" key="2">
    <source>
        <dbReference type="Proteomes" id="UP000634004"/>
    </source>
</evidence>
<evidence type="ECO:0000313" key="1">
    <source>
        <dbReference type="EMBL" id="GHA85539.1"/>
    </source>
</evidence>
<accession>A0A8J3CM80</accession>
<comment type="caution">
    <text evidence="1">The sequence shown here is derived from an EMBL/GenBank/DDBJ whole genome shotgun (WGS) entry which is preliminary data.</text>
</comment>
<gene>
    <name evidence="1" type="ORF">GCM10009069_05900</name>
</gene>